<protein>
    <recommendedName>
        <fullName evidence="6">Transmembrane protein</fullName>
    </recommendedName>
</protein>
<dbReference type="Proteomes" id="UP000529637">
    <property type="component" value="Unassembled WGS sequence"/>
</dbReference>
<evidence type="ECO:0000256" key="1">
    <source>
        <dbReference type="SAM" id="MobiDB-lite"/>
    </source>
</evidence>
<proteinExistence type="predicted"/>
<keyword evidence="2" id="KW-0812">Transmembrane</keyword>
<evidence type="ECO:0000256" key="2">
    <source>
        <dbReference type="SAM" id="Phobius"/>
    </source>
</evidence>
<evidence type="ECO:0008006" key="6">
    <source>
        <dbReference type="Google" id="ProtNLM"/>
    </source>
</evidence>
<dbReference type="EMBL" id="JABWMJ010000002">
    <property type="protein sequence ID" value="NUZ05052.1"/>
    <property type="molecule type" value="Genomic_DNA"/>
</dbReference>
<gene>
    <name evidence="4" type="ORF">HQN59_04670</name>
</gene>
<evidence type="ECO:0000256" key="3">
    <source>
        <dbReference type="SAM" id="SignalP"/>
    </source>
</evidence>
<keyword evidence="2" id="KW-1133">Transmembrane helix</keyword>
<feature type="chain" id="PRO_5030855584" description="Transmembrane protein" evidence="3">
    <location>
        <begin position="23"/>
        <end position="96"/>
    </location>
</feature>
<reference evidence="4 5" key="1">
    <citation type="submission" date="2020-06" db="EMBL/GenBank/DDBJ databases">
        <title>Schlegella sp. ID0723 isolated from air conditioner.</title>
        <authorList>
            <person name="Kim D.Y."/>
            <person name="Kim D.-U."/>
        </authorList>
    </citation>
    <scope>NUCLEOTIDE SEQUENCE [LARGE SCALE GENOMIC DNA]</scope>
    <source>
        <strain evidence="4 5">ID0723</strain>
    </source>
</reference>
<keyword evidence="3" id="KW-0732">Signal</keyword>
<name>A0A7Y6NKX6_9BURK</name>
<feature type="region of interest" description="Disordered" evidence="1">
    <location>
        <begin position="76"/>
        <end position="96"/>
    </location>
</feature>
<feature type="compositionally biased region" description="Low complexity" evidence="1">
    <location>
        <begin position="85"/>
        <end position="96"/>
    </location>
</feature>
<comment type="caution">
    <text evidence="4">The sequence shown here is derived from an EMBL/GenBank/DDBJ whole genome shotgun (WGS) entry which is preliminary data.</text>
</comment>
<sequence>MYLVAIAWMYVVVMMAAAEASAANGTVLGALFTLLFYGVLPLSIAIYLMRTPARRKARAAAEAAAQAAARSAALAVEPDGGGHAAGDAVAPVRKET</sequence>
<feature type="signal peptide" evidence="3">
    <location>
        <begin position="1"/>
        <end position="22"/>
    </location>
</feature>
<dbReference type="AlphaFoldDB" id="A0A7Y6NKX6"/>
<evidence type="ECO:0000313" key="4">
    <source>
        <dbReference type="EMBL" id="NUZ05052.1"/>
    </source>
</evidence>
<keyword evidence="5" id="KW-1185">Reference proteome</keyword>
<organism evidence="4 5">
    <name type="scientific">Piscinibacter koreensis</name>
    <dbReference type="NCBI Taxonomy" id="2742824"/>
    <lineage>
        <taxon>Bacteria</taxon>
        <taxon>Pseudomonadati</taxon>
        <taxon>Pseudomonadota</taxon>
        <taxon>Betaproteobacteria</taxon>
        <taxon>Burkholderiales</taxon>
        <taxon>Sphaerotilaceae</taxon>
        <taxon>Piscinibacter</taxon>
    </lineage>
</organism>
<accession>A0A7Y6NKX6</accession>
<feature type="transmembrane region" description="Helical" evidence="2">
    <location>
        <begin position="32"/>
        <end position="49"/>
    </location>
</feature>
<evidence type="ECO:0000313" key="5">
    <source>
        <dbReference type="Proteomes" id="UP000529637"/>
    </source>
</evidence>
<keyword evidence="2" id="KW-0472">Membrane</keyword>